<evidence type="ECO:0000313" key="3">
    <source>
        <dbReference type="EMBL" id="CAL4896963.1"/>
    </source>
</evidence>
<dbReference type="AlphaFoldDB" id="A0ABC8VUJ0"/>
<feature type="domain" description="RING-type" evidence="2">
    <location>
        <begin position="144"/>
        <end position="185"/>
    </location>
</feature>
<dbReference type="EMBL" id="OZ075120">
    <property type="protein sequence ID" value="CAL4896963.1"/>
    <property type="molecule type" value="Genomic_DNA"/>
</dbReference>
<dbReference type="PANTHER" id="PTHR22765:SF414">
    <property type="entry name" value="OS12G0143750 PROTEIN"/>
    <property type="match status" value="1"/>
</dbReference>
<organism evidence="3 4">
    <name type="scientific">Urochloa decumbens</name>
    <dbReference type="NCBI Taxonomy" id="240449"/>
    <lineage>
        <taxon>Eukaryota</taxon>
        <taxon>Viridiplantae</taxon>
        <taxon>Streptophyta</taxon>
        <taxon>Embryophyta</taxon>
        <taxon>Tracheophyta</taxon>
        <taxon>Spermatophyta</taxon>
        <taxon>Magnoliopsida</taxon>
        <taxon>Liliopsida</taxon>
        <taxon>Poales</taxon>
        <taxon>Poaceae</taxon>
        <taxon>PACMAD clade</taxon>
        <taxon>Panicoideae</taxon>
        <taxon>Panicodae</taxon>
        <taxon>Paniceae</taxon>
        <taxon>Melinidinae</taxon>
        <taxon>Urochloa</taxon>
    </lineage>
</organism>
<keyword evidence="1" id="KW-0479">Metal-binding</keyword>
<dbReference type="PROSITE" id="PS50089">
    <property type="entry name" value="ZF_RING_2"/>
    <property type="match status" value="1"/>
</dbReference>
<dbReference type="Gene3D" id="3.30.40.10">
    <property type="entry name" value="Zinc/RING finger domain, C3HC4 (zinc finger)"/>
    <property type="match status" value="1"/>
</dbReference>
<sequence length="208" mass="21913">MEVARPPGVGFLMPHQMMIHHEMQRPTPAATEQPLRLRLRLHTRGPHEFYDGTMLTARRSVLGVVDGEAAVAASFAAWAWPMRRRVAGLPATTVGVGGGEAAAAAAASFAAWPMRRVPAAGSAVAGLPETTAGAVCGEEGEACCAVCLEGYAAGDALRTMPCAHAFHAGCIVEWLSFGPFCPLCRFRLPTQAEEDDAAQAQQPPPRLG</sequence>
<dbReference type="GO" id="GO:0008270">
    <property type="term" value="F:zinc ion binding"/>
    <property type="evidence" value="ECO:0007669"/>
    <property type="project" value="UniProtKB-KW"/>
</dbReference>
<dbReference type="Proteomes" id="UP001497457">
    <property type="component" value="Chromosome 10rd"/>
</dbReference>
<dbReference type="InterPro" id="IPR013083">
    <property type="entry name" value="Znf_RING/FYVE/PHD"/>
</dbReference>
<keyword evidence="1" id="KW-0863">Zinc-finger</keyword>
<reference evidence="3 4" key="2">
    <citation type="submission" date="2024-10" db="EMBL/GenBank/DDBJ databases">
        <authorList>
            <person name="Ryan C."/>
        </authorList>
    </citation>
    <scope>NUCLEOTIDE SEQUENCE [LARGE SCALE GENOMIC DNA]</scope>
</reference>
<dbReference type="PANTHER" id="PTHR22765">
    <property type="entry name" value="RING FINGER AND PROTEASE ASSOCIATED DOMAIN-CONTAINING"/>
    <property type="match status" value="1"/>
</dbReference>
<dbReference type="SUPFAM" id="SSF57850">
    <property type="entry name" value="RING/U-box"/>
    <property type="match status" value="1"/>
</dbReference>
<gene>
    <name evidence="3" type="ORF">URODEC1_LOCUS6962</name>
</gene>
<dbReference type="Pfam" id="PF13639">
    <property type="entry name" value="zf-RING_2"/>
    <property type="match status" value="1"/>
</dbReference>
<keyword evidence="4" id="KW-1185">Reference proteome</keyword>
<keyword evidence="1" id="KW-0862">Zinc</keyword>
<protein>
    <recommendedName>
        <fullName evidence="2">RING-type domain-containing protein</fullName>
    </recommendedName>
</protein>
<reference evidence="4" key="1">
    <citation type="submission" date="2024-06" db="EMBL/GenBank/DDBJ databases">
        <authorList>
            <person name="Ryan C."/>
        </authorList>
    </citation>
    <scope>NUCLEOTIDE SEQUENCE [LARGE SCALE GENOMIC DNA]</scope>
</reference>
<dbReference type="InterPro" id="IPR001841">
    <property type="entry name" value="Znf_RING"/>
</dbReference>
<dbReference type="SMART" id="SM00184">
    <property type="entry name" value="RING"/>
    <property type="match status" value="1"/>
</dbReference>
<accession>A0ABC8VUJ0</accession>
<dbReference type="InterPro" id="IPR051826">
    <property type="entry name" value="E3_ubiquitin-ligase_domain"/>
</dbReference>
<name>A0ABC8VUJ0_9POAL</name>
<proteinExistence type="predicted"/>
<evidence type="ECO:0000313" key="4">
    <source>
        <dbReference type="Proteomes" id="UP001497457"/>
    </source>
</evidence>
<evidence type="ECO:0000259" key="2">
    <source>
        <dbReference type="PROSITE" id="PS50089"/>
    </source>
</evidence>
<evidence type="ECO:0000256" key="1">
    <source>
        <dbReference type="PROSITE-ProRule" id="PRU00175"/>
    </source>
</evidence>